<dbReference type="EMBL" id="LRBS01000125">
    <property type="protein sequence ID" value="OII71113.1"/>
    <property type="molecule type" value="Genomic_DNA"/>
</dbReference>
<proteinExistence type="predicted"/>
<keyword evidence="1" id="KW-0175">Coiled coil</keyword>
<dbReference type="Proteomes" id="UP000186804">
    <property type="component" value="Unassembled WGS sequence"/>
</dbReference>
<dbReference type="OrthoDB" id="342588at2759"/>
<keyword evidence="3" id="KW-1185">Reference proteome</keyword>
<accession>A0A1J4MA61</accession>
<evidence type="ECO:0000256" key="1">
    <source>
        <dbReference type="SAM" id="Coils"/>
    </source>
</evidence>
<protein>
    <submittedName>
        <fullName evidence="2">Uncharacterized protein</fullName>
    </submittedName>
</protein>
<organism evidence="2 3">
    <name type="scientific">Cryptosporidium andersoni</name>
    <dbReference type="NCBI Taxonomy" id="117008"/>
    <lineage>
        <taxon>Eukaryota</taxon>
        <taxon>Sar</taxon>
        <taxon>Alveolata</taxon>
        <taxon>Apicomplexa</taxon>
        <taxon>Conoidasida</taxon>
        <taxon>Coccidia</taxon>
        <taxon>Eucoccidiorida</taxon>
        <taxon>Eimeriorina</taxon>
        <taxon>Cryptosporidiidae</taxon>
        <taxon>Cryptosporidium</taxon>
    </lineage>
</organism>
<dbReference type="VEuPathDB" id="CryptoDB:cand_026710"/>
<reference evidence="2 3" key="1">
    <citation type="submission" date="2016-10" db="EMBL/GenBank/DDBJ databases">
        <title>Reductive evolution of mitochondrial metabolism and differential evolution of invasion-related proteins in Cryptosporidium.</title>
        <authorList>
            <person name="Liu S."/>
            <person name="Roellig D.M."/>
            <person name="Guo Y."/>
            <person name="Li N."/>
            <person name="Frace M.A."/>
            <person name="Tang K."/>
            <person name="Zhang L."/>
            <person name="Feng Y."/>
            <person name="Xiao L."/>
        </authorList>
    </citation>
    <scope>NUCLEOTIDE SEQUENCE [LARGE SCALE GENOMIC DNA]</scope>
    <source>
        <strain evidence="2">30847</strain>
    </source>
</reference>
<feature type="coiled-coil region" evidence="1">
    <location>
        <begin position="37"/>
        <end position="111"/>
    </location>
</feature>
<dbReference type="RefSeq" id="XP_067066482.1">
    <property type="nucleotide sequence ID" value="XM_067212899.1"/>
</dbReference>
<comment type="caution">
    <text evidence="2">The sequence shown here is derived from an EMBL/GenBank/DDBJ whole genome shotgun (WGS) entry which is preliminary data.</text>
</comment>
<gene>
    <name evidence="2" type="ORF">cand_026710</name>
</gene>
<evidence type="ECO:0000313" key="2">
    <source>
        <dbReference type="EMBL" id="OII71113.1"/>
    </source>
</evidence>
<dbReference type="AlphaFoldDB" id="A0A1J4MA61"/>
<evidence type="ECO:0000313" key="3">
    <source>
        <dbReference type="Proteomes" id="UP000186804"/>
    </source>
</evidence>
<sequence length="169" mass="20569">MDDTESMKSLVGLIHKVETKRKKRDWEKYREISSKLYKEIDISIKEYKKNQKNLENEIIKETLNENIKEDNEIEKTNKKLKDLYILLQNKCREFEKKKRILNIKIQQSKSKFNDIIEKIDNEERIEMKRITRYIRNILINTKKQAYIFSKNSISYEKSKLSNALKEYKI</sequence>
<name>A0A1J4MA61_9CRYT</name>
<dbReference type="GeneID" id="92366855"/>